<dbReference type="PANTHER" id="PTHR28110:SF1">
    <property type="entry name" value="TRANSMEMBRANE PROTEIN"/>
    <property type="match status" value="1"/>
</dbReference>
<proteinExistence type="predicted"/>
<evidence type="ECO:0000313" key="2">
    <source>
        <dbReference type="Proteomes" id="UP001149954"/>
    </source>
</evidence>
<gene>
    <name evidence="1" type="ORF">N7463_000045</name>
</gene>
<keyword evidence="2" id="KW-1185">Reference proteome</keyword>
<dbReference type="PANTHER" id="PTHR28110">
    <property type="entry name" value="TRANSMEMBRANE PROTEIN"/>
    <property type="match status" value="1"/>
</dbReference>
<name>A0A9W9Y582_9EURO</name>
<dbReference type="GO" id="GO:0005737">
    <property type="term" value="C:cytoplasm"/>
    <property type="evidence" value="ECO:0007669"/>
    <property type="project" value="TreeGrafter"/>
</dbReference>
<dbReference type="Proteomes" id="UP001149954">
    <property type="component" value="Unassembled WGS sequence"/>
</dbReference>
<dbReference type="EMBL" id="JAPWDS010000001">
    <property type="protein sequence ID" value="KAJ5519592.1"/>
    <property type="molecule type" value="Genomic_DNA"/>
</dbReference>
<dbReference type="OrthoDB" id="4347at2759"/>
<comment type="caution">
    <text evidence="1">The sequence shown here is derived from an EMBL/GenBank/DDBJ whole genome shotgun (WGS) entry which is preliminary data.</text>
</comment>
<accession>A0A9W9Y582</accession>
<reference evidence="1" key="1">
    <citation type="submission" date="2022-12" db="EMBL/GenBank/DDBJ databases">
        <authorList>
            <person name="Petersen C."/>
        </authorList>
    </citation>
    <scope>NUCLEOTIDE SEQUENCE</scope>
    <source>
        <strain evidence="1">IBT 29495</strain>
    </source>
</reference>
<reference evidence="1" key="2">
    <citation type="journal article" date="2023" name="IMA Fungus">
        <title>Comparative genomic study of the Penicillium genus elucidates a diverse pangenome and 15 lateral gene transfer events.</title>
        <authorList>
            <person name="Petersen C."/>
            <person name="Sorensen T."/>
            <person name="Nielsen M.R."/>
            <person name="Sondergaard T.E."/>
            <person name="Sorensen J.L."/>
            <person name="Fitzpatrick D.A."/>
            <person name="Frisvad J.C."/>
            <person name="Nielsen K.L."/>
        </authorList>
    </citation>
    <scope>NUCLEOTIDE SEQUENCE</scope>
    <source>
        <strain evidence="1">IBT 29495</strain>
    </source>
</reference>
<evidence type="ECO:0008006" key="3">
    <source>
        <dbReference type="Google" id="ProtNLM"/>
    </source>
</evidence>
<dbReference type="AlphaFoldDB" id="A0A9W9Y582"/>
<protein>
    <recommendedName>
        <fullName evidence="3">DUF218 domain-containing protein</fullName>
    </recommendedName>
</protein>
<sequence length="282" mass="31733">MTSKPDIDFAVCNHLIIVCCHAIYTGGPHLGASENEWLIEPFQKGETPTFIDHVKAGLKALSEDSHSLLVLSGGPTKKSRTELSEGQSYLNLARDNNYFQDMSTISTIDPPRVIAETNATDSYQNLLFSLIQFRVYTGVYPQTVTIVTHEFKRARFMQCHFPAVGLVPVDPEQENYTHKVAVIGINPPAEITPPETLTRGEAMNGIGLWREDLYGVNPDLIGKRVRRGWSTGMDHDVFFNLGLENVVLDLLRYDGGDHCNKWFPKRERLPWSYTRQGTTKGH</sequence>
<dbReference type="InterPro" id="IPR055323">
    <property type="entry name" value="C57A10.07/YOR238W"/>
</dbReference>
<organism evidence="1 2">
    <name type="scientific">Penicillium fimorum</name>
    <dbReference type="NCBI Taxonomy" id="1882269"/>
    <lineage>
        <taxon>Eukaryota</taxon>
        <taxon>Fungi</taxon>
        <taxon>Dikarya</taxon>
        <taxon>Ascomycota</taxon>
        <taxon>Pezizomycotina</taxon>
        <taxon>Eurotiomycetes</taxon>
        <taxon>Eurotiomycetidae</taxon>
        <taxon>Eurotiales</taxon>
        <taxon>Aspergillaceae</taxon>
        <taxon>Penicillium</taxon>
    </lineage>
</organism>
<evidence type="ECO:0000313" key="1">
    <source>
        <dbReference type="EMBL" id="KAJ5519592.1"/>
    </source>
</evidence>